<dbReference type="EMBL" id="FNON01000002">
    <property type="protein sequence ID" value="SDX19133.1"/>
    <property type="molecule type" value="Genomic_DNA"/>
</dbReference>
<dbReference type="STRING" id="589385.SAMN05421504_102608"/>
<dbReference type="SUPFAM" id="SSF51004">
    <property type="entry name" value="C-terminal (heme d1) domain of cytochrome cd1-nitrite reductase"/>
    <property type="match status" value="1"/>
</dbReference>
<reference evidence="1 2" key="1">
    <citation type="submission" date="2016-10" db="EMBL/GenBank/DDBJ databases">
        <authorList>
            <person name="de Groot N.N."/>
        </authorList>
    </citation>
    <scope>NUCLEOTIDE SEQUENCE [LARGE SCALE GENOMIC DNA]</scope>
    <source>
        <strain evidence="1 2">CPCC 202699</strain>
    </source>
</reference>
<dbReference type="InterPro" id="IPR015943">
    <property type="entry name" value="WD40/YVTN_repeat-like_dom_sf"/>
</dbReference>
<dbReference type="Gene3D" id="2.130.10.10">
    <property type="entry name" value="YVTN repeat-like/Quinoprotein amine dehydrogenase"/>
    <property type="match status" value="2"/>
</dbReference>
<dbReference type="InterPro" id="IPR051200">
    <property type="entry name" value="Host-pathogen_enzymatic-act"/>
</dbReference>
<accession>A0A1H2ZNZ3</accession>
<dbReference type="OrthoDB" id="3218397at2"/>
<gene>
    <name evidence="1" type="ORF">SAMN05421504_102608</name>
</gene>
<dbReference type="AlphaFoldDB" id="A0A1H2ZNZ3"/>
<dbReference type="RefSeq" id="WP_143047026.1">
    <property type="nucleotide sequence ID" value="NZ_FNON01000002.1"/>
</dbReference>
<dbReference type="PANTHER" id="PTHR47197">
    <property type="entry name" value="PROTEIN NIRF"/>
    <property type="match status" value="1"/>
</dbReference>
<dbReference type="Proteomes" id="UP000199515">
    <property type="component" value="Unassembled WGS sequence"/>
</dbReference>
<evidence type="ECO:0000313" key="1">
    <source>
        <dbReference type="EMBL" id="SDX19133.1"/>
    </source>
</evidence>
<organism evidence="1 2">
    <name type="scientific">Amycolatopsis xylanica</name>
    <dbReference type="NCBI Taxonomy" id="589385"/>
    <lineage>
        <taxon>Bacteria</taxon>
        <taxon>Bacillati</taxon>
        <taxon>Actinomycetota</taxon>
        <taxon>Actinomycetes</taxon>
        <taxon>Pseudonocardiales</taxon>
        <taxon>Pseudonocardiaceae</taxon>
        <taxon>Amycolatopsis</taxon>
    </lineage>
</organism>
<proteinExistence type="predicted"/>
<protein>
    <recommendedName>
        <fullName evidence="3">40-residue YVTN family beta-propeller repeat-containing protein</fullName>
    </recommendedName>
</protein>
<evidence type="ECO:0000313" key="2">
    <source>
        <dbReference type="Proteomes" id="UP000199515"/>
    </source>
</evidence>
<dbReference type="PANTHER" id="PTHR47197:SF3">
    <property type="entry name" value="DIHYDRO-HEME D1 DEHYDROGENASE"/>
    <property type="match status" value="1"/>
</dbReference>
<name>A0A1H2ZNZ3_9PSEU</name>
<sequence>MGVPSSVVPSGAHLWSQAGAGVTVHELSSGATVSGPVQLAHRPVGGAGNLAVSADGKRVFALGLDGVVAELNTSTLAESKAGDTKQPSGGLAVNATGSLVAVLHTTRQTVSLLDTGTKAVADIAGVLNPTSAVFSPDGGTLYVLCSGVSRIVAIDTAECAVVAQVTFGRGGNLLHLSHALAIAPDGGRLFVTGNITTESGHADFLVPVGTEKLTAVDYLEYHGDGATALAVGADGRFVHSLDRRGKVVVFDTEVGKQAVTLDLTGEFTAGTTDPGRTRFYLSHAGHGTIQVVDLAEATLAPSLTIDGTAAQAVVVVSDAAG</sequence>
<evidence type="ECO:0008006" key="3">
    <source>
        <dbReference type="Google" id="ProtNLM"/>
    </source>
</evidence>
<dbReference type="InterPro" id="IPR011048">
    <property type="entry name" value="Haem_d1_sf"/>
</dbReference>
<keyword evidence="2" id="KW-1185">Reference proteome</keyword>